<evidence type="ECO:0000313" key="2">
    <source>
        <dbReference type="Proteomes" id="UP001595075"/>
    </source>
</evidence>
<name>A0ABR4BWL2_9HELO</name>
<evidence type="ECO:0000313" key="1">
    <source>
        <dbReference type="EMBL" id="KAL2062035.1"/>
    </source>
</evidence>
<accession>A0ABR4BWL2</accession>
<keyword evidence="2" id="KW-1185">Reference proteome</keyword>
<sequence length="366" mass="40916">MLLACKEQDPHGAAKLKVLGLKSYGKALRMLPGHLGENSVSKILSNVVVLILLAYFECFLENPRGTFGHLWCVIQLMRGCEKRLTEYDNDIMAPVYDAILRLDMLAQKVIPDASTSFLRFSDQPMMERPFLYPLITICRVIWGCWSPASERPSRAELWGFCSEMQLCISNSSGILESCQDLQVLQSLDPKEVSGYPIPPPAFRFICNDAALSLATANCYLGCAVAMISATDPDPEAGELEAFNLVYQTLCIATRFIGKDNKSLLKPYKPCDTVNIARMNKDHQERLENNAYLGLLRARLIPLLMPVSQDKTVLAFYLRYGQTYFDNDENAIQVVAKASWKQDMQGPMQGVSLQVYDSAISDNMGLP</sequence>
<proteinExistence type="predicted"/>
<dbReference type="Proteomes" id="UP001595075">
    <property type="component" value="Unassembled WGS sequence"/>
</dbReference>
<organism evidence="1 2">
    <name type="scientific">Oculimacula yallundae</name>
    <dbReference type="NCBI Taxonomy" id="86028"/>
    <lineage>
        <taxon>Eukaryota</taxon>
        <taxon>Fungi</taxon>
        <taxon>Dikarya</taxon>
        <taxon>Ascomycota</taxon>
        <taxon>Pezizomycotina</taxon>
        <taxon>Leotiomycetes</taxon>
        <taxon>Helotiales</taxon>
        <taxon>Ploettnerulaceae</taxon>
        <taxon>Oculimacula</taxon>
    </lineage>
</organism>
<dbReference type="EMBL" id="JAZHXI010000017">
    <property type="protein sequence ID" value="KAL2062035.1"/>
    <property type="molecule type" value="Genomic_DNA"/>
</dbReference>
<reference evidence="1 2" key="1">
    <citation type="journal article" date="2024" name="Commun. Biol.">
        <title>Comparative genomic analysis of thermophilic fungi reveals convergent evolutionary adaptations and gene losses.</title>
        <authorList>
            <person name="Steindorff A.S."/>
            <person name="Aguilar-Pontes M.V."/>
            <person name="Robinson A.J."/>
            <person name="Andreopoulos B."/>
            <person name="LaButti K."/>
            <person name="Kuo A."/>
            <person name="Mondo S."/>
            <person name="Riley R."/>
            <person name="Otillar R."/>
            <person name="Haridas S."/>
            <person name="Lipzen A."/>
            <person name="Grimwood J."/>
            <person name="Schmutz J."/>
            <person name="Clum A."/>
            <person name="Reid I.D."/>
            <person name="Moisan M.C."/>
            <person name="Butler G."/>
            <person name="Nguyen T.T.M."/>
            <person name="Dewar K."/>
            <person name="Conant G."/>
            <person name="Drula E."/>
            <person name="Henrissat B."/>
            <person name="Hansel C."/>
            <person name="Singer S."/>
            <person name="Hutchinson M.I."/>
            <person name="de Vries R.P."/>
            <person name="Natvig D.O."/>
            <person name="Powell A.J."/>
            <person name="Tsang A."/>
            <person name="Grigoriev I.V."/>
        </authorList>
    </citation>
    <scope>NUCLEOTIDE SEQUENCE [LARGE SCALE GENOMIC DNA]</scope>
    <source>
        <strain evidence="1 2">CBS 494.80</strain>
    </source>
</reference>
<protein>
    <submittedName>
        <fullName evidence="1">Uncharacterized protein</fullName>
    </submittedName>
</protein>
<gene>
    <name evidence="1" type="ORF">VTL71DRAFT_6301</name>
</gene>
<comment type="caution">
    <text evidence="1">The sequence shown here is derived from an EMBL/GenBank/DDBJ whole genome shotgun (WGS) entry which is preliminary data.</text>
</comment>